<name>A0A9P5MSC2_9AGAM</name>
<evidence type="ECO:0000313" key="1">
    <source>
        <dbReference type="EMBL" id="KAF8477638.1"/>
    </source>
</evidence>
<dbReference type="SUPFAM" id="SSF63724">
    <property type="entry name" value="Cytolysin/lectin"/>
    <property type="match status" value="1"/>
</dbReference>
<reference evidence="1" key="2">
    <citation type="journal article" date="2020" name="Nat. Commun.">
        <title>Large-scale genome sequencing of mycorrhizal fungi provides insights into the early evolution of symbiotic traits.</title>
        <authorList>
            <person name="Miyauchi S."/>
            <person name="Kiss E."/>
            <person name="Kuo A."/>
            <person name="Drula E."/>
            <person name="Kohler A."/>
            <person name="Sanchez-Garcia M."/>
            <person name="Morin E."/>
            <person name="Andreopoulos B."/>
            <person name="Barry K.W."/>
            <person name="Bonito G."/>
            <person name="Buee M."/>
            <person name="Carver A."/>
            <person name="Chen C."/>
            <person name="Cichocki N."/>
            <person name="Clum A."/>
            <person name="Culley D."/>
            <person name="Crous P.W."/>
            <person name="Fauchery L."/>
            <person name="Girlanda M."/>
            <person name="Hayes R.D."/>
            <person name="Keri Z."/>
            <person name="LaButti K."/>
            <person name="Lipzen A."/>
            <person name="Lombard V."/>
            <person name="Magnuson J."/>
            <person name="Maillard F."/>
            <person name="Murat C."/>
            <person name="Nolan M."/>
            <person name="Ohm R.A."/>
            <person name="Pangilinan J."/>
            <person name="Pereira M.F."/>
            <person name="Perotto S."/>
            <person name="Peter M."/>
            <person name="Pfister S."/>
            <person name="Riley R."/>
            <person name="Sitrit Y."/>
            <person name="Stielow J.B."/>
            <person name="Szollosi G."/>
            <person name="Zifcakova L."/>
            <person name="Stursova M."/>
            <person name="Spatafora J.W."/>
            <person name="Tedersoo L."/>
            <person name="Vaario L.M."/>
            <person name="Yamada A."/>
            <person name="Yan M."/>
            <person name="Wang P."/>
            <person name="Xu J."/>
            <person name="Bruns T."/>
            <person name="Baldrian P."/>
            <person name="Vilgalys R."/>
            <person name="Dunand C."/>
            <person name="Henrissat B."/>
            <person name="Grigoriev I.V."/>
            <person name="Hibbett D."/>
            <person name="Nagy L.G."/>
            <person name="Martin F.M."/>
        </authorList>
    </citation>
    <scope>NUCLEOTIDE SEQUENCE</scope>
    <source>
        <strain evidence="1">Prilba</strain>
    </source>
</reference>
<dbReference type="InterPro" id="IPR015926">
    <property type="entry name" value="Cytolysin/lectin"/>
</dbReference>
<comment type="caution">
    <text evidence="1">The sequence shown here is derived from an EMBL/GenBank/DDBJ whole genome shotgun (WGS) entry which is preliminary data.</text>
</comment>
<sequence length="247" mass="27697">MKVLVGLTFETNAQDYGVLIKPHPSPRCHASTSRNAHSQTCSIRLCLRVFCCLDPTYKRTPRLVAFLQVHTRFTDYDRSQSTPETTYALATPFPVDALTNSPRMAYYITAKVSQTKQDAFFRIVERTAWNFANGGTWGEADGTQVLTMGGSGTSGSLRFVSDTGENFIITLGIHNYKRWGDIVTNLANEETGVVINPQYYGTDQPDRVRQREKQLTSYSVKNNKGRTFSFNYTVTDGHNLKVDIVIG</sequence>
<accession>A0A9P5MSC2</accession>
<gene>
    <name evidence="1" type="ORF">DFH94DRAFT_86565</name>
</gene>
<dbReference type="EMBL" id="WHVB01000013">
    <property type="protein sequence ID" value="KAF8477638.1"/>
    <property type="molecule type" value="Genomic_DNA"/>
</dbReference>
<proteinExistence type="predicted"/>
<dbReference type="AlphaFoldDB" id="A0A9P5MSC2"/>
<keyword evidence="2" id="KW-1185">Reference proteome</keyword>
<protein>
    <submittedName>
        <fullName evidence="1">Fungal fruit body lectin-domain-containing protein</fullName>
    </submittedName>
</protein>
<organism evidence="1 2">
    <name type="scientific">Russula ochroleuca</name>
    <dbReference type="NCBI Taxonomy" id="152965"/>
    <lineage>
        <taxon>Eukaryota</taxon>
        <taxon>Fungi</taxon>
        <taxon>Dikarya</taxon>
        <taxon>Basidiomycota</taxon>
        <taxon>Agaricomycotina</taxon>
        <taxon>Agaricomycetes</taxon>
        <taxon>Russulales</taxon>
        <taxon>Russulaceae</taxon>
        <taxon>Russula</taxon>
    </lineage>
</organism>
<dbReference type="OrthoDB" id="4791458at2759"/>
<evidence type="ECO:0000313" key="2">
    <source>
        <dbReference type="Proteomes" id="UP000759537"/>
    </source>
</evidence>
<dbReference type="Gene3D" id="2.60.270.20">
    <property type="entry name" value="Cytolysin/lectin"/>
    <property type="match status" value="1"/>
</dbReference>
<dbReference type="Proteomes" id="UP000759537">
    <property type="component" value="Unassembled WGS sequence"/>
</dbReference>
<dbReference type="InterPro" id="IPR009960">
    <property type="entry name" value="Fruit_body_lectin_fun"/>
</dbReference>
<dbReference type="Pfam" id="PF07367">
    <property type="entry name" value="FB_lectin"/>
    <property type="match status" value="1"/>
</dbReference>
<reference evidence="1" key="1">
    <citation type="submission" date="2019-10" db="EMBL/GenBank/DDBJ databases">
        <authorList>
            <consortium name="DOE Joint Genome Institute"/>
            <person name="Kuo A."/>
            <person name="Miyauchi S."/>
            <person name="Kiss E."/>
            <person name="Drula E."/>
            <person name="Kohler A."/>
            <person name="Sanchez-Garcia M."/>
            <person name="Andreopoulos B."/>
            <person name="Barry K.W."/>
            <person name="Bonito G."/>
            <person name="Buee M."/>
            <person name="Carver A."/>
            <person name="Chen C."/>
            <person name="Cichocki N."/>
            <person name="Clum A."/>
            <person name="Culley D."/>
            <person name="Crous P.W."/>
            <person name="Fauchery L."/>
            <person name="Girlanda M."/>
            <person name="Hayes R."/>
            <person name="Keri Z."/>
            <person name="LaButti K."/>
            <person name="Lipzen A."/>
            <person name="Lombard V."/>
            <person name="Magnuson J."/>
            <person name="Maillard F."/>
            <person name="Morin E."/>
            <person name="Murat C."/>
            <person name="Nolan M."/>
            <person name="Ohm R."/>
            <person name="Pangilinan J."/>
            <person name="Pereira M."/>
            <person name="Perotto S."/>
            <person name="Peter M."/>
            <person name="Riley R."/>
            <person name="Sitrit Y."/>
            <person name="Stielow B."/>
            <person name="Szollosi G."/>
            <person name="Zifcakova L."/>
            <person name="Stursova M."/>
            <person name="Spatafora J.W."/>
            <person name="Tedersoo L."/>
            <person name="Vaario L.-M."/>
            <person name="Yamada A."/>
            <person name="Yan M."/>
            <person name="Wang P."/>
            <person name="Xu J."/>
            <person name="Bruns T."/>
            <person name="Baldrian P."/>
            <person name="Vilgalys R."/>
            <person name="Henrissat B."/>
            <person name="Grigoriev I.V."/>
            <person name="Hibbett D."/>
            <person name="Nagy L.G."/>
            <person name="Martin F.M."/>
        </authorList>
    </citation>
    <scope>NUCLEOTIDE SEQUENCE</scope>
    <source>
        <strain evidence="1">Prilba</strain>
    </source>
</reference>